<evidence type="ECO:0000313" key="1">
    <source>
        <dbReference type="EMBL" id="OGG72208.1"/>
    </source>
</evidence>
<protein>
    <submittedName>
        <fullName evidence="1">Uncharacterized protein</fullName>
    </submittedName>
</protein>
<sequence length="62" mass="7005">MNFPGKRKNQSKNSPHVRRLIGVSHLVSVKENITFELTGKEEKPLVRAAQEKSPDEAGIFIF</sequence>
<dbReference type="Proteomes" id="UP000178392">
    <property type="component" value="Unassembled WGS sequence"/>
</dbReference>
<reference evidence="1 2" key="1">
    <citation type="journal article" date="2016" name="Nat. Commun.">
        <title>Thousands of microbial genomes shed light on interconnected biogeochemical processes in an aquifer system.</title>
        <authorList>
            <person name="Anantharaman K."/>
            <person name="Brown C.T."/>
            <person name="Hug L.A."/>
            <person name="Sharon I."/>
            <person name="Castelle C.J."/>
            <person name="Probst A.J."/>
            <person name="Thomas B.C."/>
            <person name="Singh A."/>
            <person name="Wilkins M.J."/>
            <person name="Karaoz U."/>
            <person name="Brodie E.L."/>
            <person name="Williams K.H."/>
            <person name="Hubbard S.S."/>
            <person name="Banfield J.F."/>
        </authorList>
    </citation>
    <scope>NUCLEOTIDE SEQUENCE [LARGE SCALE GENOMIC DNA]</scope>
</reference>
<proteinExistence type="predicted"/>
<comment type="caution">
    <text evidence="1">The sequence shown here is derived from an EMBL/GenBank/DDBJ whole genome shotgun (WGS) entry which is preliminary data.</text>
</comment>
<dbReference type="EMBL" id="MFLS01000016">
    <property type="protein sequence ID" value="OGG72208.1"/>
    <property type="molecule type" value="Genomic_DNA"/>
</dbReference>
<organism evidence="1 2">
    <name type="scientific">Candidatus Kaiserbacteria bacterium RIFCSPHIGHO2_12_FULL_56_13</name>
    <dbReference type="NCBI Taxonomy" id="1798505"/>
    <lineage>
        <taxon>Bacteria</taxon>
        <taxon>Candidatus Kaiseribacteriota</taxon>
    </lineage>
</organism>
<accession>A0A1F6EEZ9</accession>
<name>A0A1F6EEZ9_9BACT</name>
<evidence type="ECO:0000313" key="2">
    <source>
        <dbReference type="Proteomes" id="UP000178392"/>
    </source>
</evidence>
<gene>
    <name evidence="1" type="ORF">A3E65_00095</name>
</gene>
<dbReference type="AlphaFoldDB" id="A0A1F6EEZ9"/>